<dbReference type="Proteomes" id="UP000887540">
    <property type="component" value="Unplaced"/>
</dbReference>
<proteinExistence type="predicted"/>
<evidence type="ECO:0000313" key="2">
    <source>
        <dbReference type="WBParaSite" id="ACRNAN_Path_709.g2664.t1"/>
    </source>
</evidence>
<protein>
    <submittedName>
        <fullName evidence="2">Uncharacterized protein</fullName>
    </submittedName>
</protein>
<name>A0A914CA84_9BILA</name>
<reference evidence="2" key="1">
    <citation type="submission" date="2022-11" db="UniProtKB">
        <authorList>
            <consortium name="WormBaseParasite"/>
        </authorList>
    </citation>
    <scope>IDENTIFICATION</scope>
</reference>
<dbReference type="WBParaSite" id="ACRNAN_Path_709.g2664.t1">
    <property type="protein sequence ID" value="ACRNAN_Path_709.g2664.t1"/>
    <property type="gene ID" value="ACRNAN_Path_709.g2664"/>
</dbReference>
<keyword evidence="1" id="KW-1185">Reference proteome</keyword>
<sequence length="111" mass="13560">MSTEDLVWNQAQWQSFFVDLCRFEQDKGTSLAQKFYNQGIRPTQFNLLVESNERVIREELKQLDILTYGDYTMIWNRRRLEHYLGTDEKVIIWCKENGFLHREMICRKHRI</sequence>
<dbReference type="AlphaFoldDB" id="A0A914CA84"/>
<accession>A0A914CA84</accession>
<organism evidence="1 2">
    <name type="scientific">Acrobeloides nanus</name>
    <dbReference type="NCBI Taxonomy" id="290746"/>
    <lineage>
        <taxon>Eukaryota</taxon>
        <taxon>Metazoa</taxon>
        <taxon>Ecdysozoa</taxon>
        <taxon>Nematoda</taxon>
        <taxon>Chromadorea</taxon>
        <taxon>Rhabditida</taxon>
        <taxon>Tylenchina</taxon>
        <taxon>Cephalobomorpha</taxon>
        <taxon>Cephaloboidea</taxon>
        <taxon>Cephalobidae</taxon>
        <taxon>Acrobeloides</taxon>
    </lineage>
</organism>
<evidence type="ECO:0000313" key="1">
    <source>
        <dbReference type="Proteomes" id="UP000887540"/>
    </source>
</evidence>